<gene>
    <name evidence="3" type="ORF">ACH47X_19295</name>
</gene>
<keyword evidence="4" id="KW-1185">Reference proteome</keyword>
<protein>
    <submittedName>
        <fullName evidence="3">SRPBCC family protein</fullName>
    </submittedName>
</protein>
<evidence type="ECO:0000313" key="4">
    <source>
        <dbReference type="Proteomes" id="UP001611580"/>
    </source>
</evidence>
<name>A0ABW7XNY4_9MICO</name>
<evidence type="ECO:0000313" key="3">
    <source>
        <dbReference type="EMBL" id="MFI2489063.1"/>
    </source>
</evidence>
<evidence type="ECO:0000256" key="1">
    <source>
        <dbReference type="ARBA" id="ARBA00006817"/>
    </source>
</evidence>
<dbReference type="EMBL" id="JBIRYI010000012">
    <property type="protein sequence ID" value="MFI2489063.1"/>
    <property type="molecule type" value="Genomic_DNA"/>
</dbReference>
<dbReference type="InterPro" id="IPR013538">
    <property type="entry name" value="ASHA1/2-like_C"/>
</dbReference>
<dbReference type="CDD" id="cd08899">
    <property type="entry name" value="SRPBCC_CalC_Aha1-like_6"/>
    <property type="match status" value="1"/>
</dbReference>
<reference evidence="3 4" key="1">
    <citation type="submission" date="2024-10" db="EMBL/GenBank/DDBJ databases">
        <title>The Natural Products Discovery Center: Release of the First 8490 Sequenced Strains for Exploring Actinobacteria Biosynthetic Diversity.</title>
        <authorList>
            <person name="Kalkreuter E."/>
            <person name="Kautsar S.A."/>
            <person name="Yang D."/>
            <person name="Bader C.D."/>
            <person name="Teijaro C.N."/>
            <person name="Fluegel L."/>
            <person name="Davis C.M."/>
            <person name="Simpson J.R."/>
            <person name="Lauterbach L."/>
            <person name="Steele A.D."/>
            <person name="Gui C."/>
            <person name="Meng S."/>
            <person name="Li G."/>
            <person name="Viehrig K."/>
            <person name="Ye F."/>
            <person name="Su P."/>
            <person name="Kiefer A.F."/>
            <person name="Nichols A."/>
            <person name="Cepeda A.J."/>
            <person name="Yan W."/>
            <person name="Fan B."/>
            <person name="Jiang Y."/>
            <person name="Adhikari A."/>
            <person name="Zheng C.-J."/>
            <person name="Schuster L."/>
            <person name="Cowan T.M."/>
            <person name="Smanski M.J."/>
            <person name="Chevrette M.G."/>
            <person name="De Carvalho L.P.S."/>
            <person name="Shen B."/>
        </authorList>
    </citation>
    <scope>NUCLEOTIDE SEQUENCE [LARGE SCALE GENOMIC DNA]</scope>
    <source>
        <strain evidence="3 4">NPDC019481</strain>
    </source>
</reference>
<dbReference type="Proteomes" id="UP001611580">
    <property type="component" value="Unassembled WGS sequence"/>
</dbReference>
<comment type="similarity">
    <text evidence="1">Belongs to the AHA1 family.</text>
</comment>
<dbReference type="RefSeq" id="WP_397406143.1">
    <property type="nucleotide sequence ID" value="NZ_JBIRYI010000012.1"/>
</dbReference>
<dbReference type="Pfam" id="PF08327">
    <property type="entry name" value="AHSA1"/>
    <property type="match status" value="1"/>
</dbReference>
<dbReference type="SUPFAM" id="SSF55961">
    <property type="entry name" value="Bet v1-like"/>
    <property type="match status" value="1"/>
</dbReference>
<comment type="caution">
    <text evidence="3">The sequence shown here is derived from an EMBL/GenBank/DDBJ whole genome shotgun (WGS) entry which is preliminary data.</text>
</comment>
<dbReference type="InterPro" id="IPR023393">
    <property type="entry name" value="START-like_dom_sf"/>
</dbReference>
<sequence length="163" mass="17628">MNLTGTLEDDGRTLVLVRRFGVPIDDVWASVTESDRLARWFGTWTGDPASGTVLVTMNAEAEPGAPAPFRVDACEPPRLLAVSAEDEYGSWRLSAELTEEDGGTTLTLRQMDADPKTLPDTGPGWEWYLDRLVAAVEGGEPPSLADFDTDYLPLGPGYAVLAQ</sequence>
<accession>A0ABW7XNY4</accession>
<organism evidence="3 4">
    <name type="scientific">Promicromonospora kroppenstedtii</name>
    <dbReference type="NCBI Taxonomy" id="440482"/>
    <lineage>
        <taxon>Bacteria</taxon>
        <taxon>Bacillati</taxon>
        <taxon>Actinomycetota</taxon>
        <taxon>Actinomycetes</taxon>
        <taxon>Micrococcales</taxon>
        <taxon>Promicromonosporaceae</taxon>
        <taxon>Promicromonospora</taxon>
    </lineage>
</organism>
<dbReference type="Gene3D" id="3.30.530.20">
    <property type="match status" value="1"/>
</dbReference>
<proteinExistence type="inferred from homology"/>
<evidence type="ECO:0000259" key="2">
    <source>
        <dbReference type="Pfam" id="PF08327"/>
    </source>
</evidence>
<feature type="domain" description="Activator of Hsp90 ATPase homologue 1/2-like C-terminal" evidence="2">
    <location>
        <begin position="22"/>
        <end position="137"/>
    </location>
</feature>